<comment type="caution">
    <text evidence="1">The sequence shown here is derived from an EMBL/GenBank/DDBJ whole genome shotgun (WGS) entry which is preliminary data.</text>
</comment>
<name>A0A3A4A1Y6_9ACTN</name>
<protein>
    <submittedName>
        <fullName evidence="1">Uncharacterized protein</fullName>
    </submittedName>
</protein>
<evidence type="ECO:0000313" key="1">
    <source>
        <dbReference type="EMBL" id="RJL21258.1"/>
    </source>
</evidence>
<evidence type="ECO:0000313" key="2">
    <source>
        <dbReference type="Proteomes" id="UP000265768"/>
    </source>
</evidence>
<dbReference type="Proteomes" id="UP000265768">
    <property type="component" value="Unassembled WGS sequence"/>
</dbReference>
<sequence length="250" mass="26999">MSLMTVWLVAEDVTQLLRADQVVTLAAQPADLPERPESRAHPTNRLRHAEWARIMAGSGTGPEADGGHVCLLTLPGRHAVPALSALAATLARAEKATPPGESAFVHGPLPSWAAEGPRPDPIWHIAPEPPAAWPRRNPAHGRARVTWGMGPVSDAEVREAAWRVAARLPQLDSRLDVENAVPEIEEFLAEARSDRGEFDLRLRALKLREMVGGSRAGQGIAAYSLVLDARSILGLLAESGPVRRRAGRDR</sequence>
<keyword evidence="2" id="KW-1185">Reference proteome</keyword>
<dbReference type="AlphaFoldDB" id="A0A3A4A1Y6"/>
<dbReference type="EMBL" id="QZEY01000026">
    <property type="protein sequence ID" value="RJL21258.1"/>
    <property type="molecule type" value="Genomic_DNA"/>
</dbReference>
<reference evidence="1 2" key="1">
    <citation type="submission" date="2018-09" db="EMBL/GenBank/DDBJ databases">
        <title>YIM 75507 draft genome.</title>
        <authorList>
            <person name="Tang S."/>
            <person name="Feng Y."/>
        </authorList>
    </citation>
    <scope>NUCLEOTIDE SEQUENCE [LARGE SCALE GENOMIC DNA]</scope>
    <source>
        <strain evidence="1 2">YIM 75507</strain>
    </source>
</reference>
<organism evidence="1 2">
    <name type="scientific">Bailinhaonella thermotolerans</name>
    <dbReference type="NCBI Taxonomy" id="1070861"/>
    <lineage>
        <taxon>Bacteria</taxon>
        <taxon>Bacillati</taxon>
        <taxon>Actinomycetota</taxon>
        <taxon>Actinomycetes</taxon>
        <taxon>Streptosporangiales</taxon>
        <taxon>Streptosporangiaceae</taxon>
        <taxon>Bailinhaonella</taxon>
    </lineage>
</organism>
<accession>A0A3A4A1Y6</accession>
<proteinExistence type="predicted"/>
<gene>
    <name evidence="1" type="ORF">D5H75_37975</name>
</gene>